<dbReference type="Gene3D" id="2.60.120.260">
    <property type="entry name" value="Galactose-binding domain-like"/>
    <property type="match status" value="1"/>
</dbReference>
<reference evidence="7 8" key="1">
    <citation type="journal article" date="2020" name="Nat. Commun.">
        <title>Genome of Tripterygium wilfordii and identification of cytochrome P450 involved in triptolide biosynthesis.</title>
        <authorList>
            <person name="Tu L."/>
            <person name="Su P."/>
            <person name="Zhang Z."/>
            <person name="Gao L."/>
            <person name="Wang J."/>
            <person name="Hu T."/>
            <person name="Zhou J."/>
            <person name="Zhang Y."/>
            <person name="Zhao Y."/>
            <person name="Liu Y."/>
            <person name="Song Y."/>
            <person name="Tong Y."/>
            <person name="Lu Y."/>
            <person name="Yang J."/>
            <person name="Xu C."/>
            <person name="Jia M."/>
            <person name="Peters R.J."/>
            <person name="Huang L."/>
            <person name="Gao W."/>
        </authorList>
    </citation>
    <scope>NUCLEOTIDE SEQUENCE [LARGE SCALE GENOMIC DNA]</scope>
    <source>
        <strain evidence="8">cv. XIE 37</strain>
        <tissue evidence="7">Leaf</tissue>
    </source>
</reference>
<keyword evidence="8" id="KW-1185">Reference proteome</keyword>
<dbReference type="PANTHER" id="PTHR31490">
    <property type="entry name" value="GLYCOSYL HYDROLASE"/>
    <property type="match status" value="1"/>
</dbReference>
<dbReference type="PANTHER" id="PTHR31490:SF91">
    <property type="entry name" value="HYDROLYZING O-GLYCOSYL COMPOUNDS, PUTATIVE-RELATED"/>
    <property type="match status" value="1"/>
</dbReference>
<dbReference type="EMBL" id="JAAARO010000017">
    <property type="protein sequence ID" value="KAF5733211.1"/>
    <property type="molecule type" value="Genomic_DNA"/>
</dbReference>
<evidence type="ECO:0000256" key="5">
    <source>
        <dbReference type="ARBA" id="ARBA00023326"/>
    </source>
</evidence>
<keyword evidence="3" id="KW-0378">Hydrolase</keyword>
<evidence type="ECO:0000256" key="1">
    <source>
        <dbReference type="ARBA" id="ARBA00007495"/>
    </source>
</evidence>
<dbReference type="InterPro" id="IPR008979">
    <property type="entry name" value="Galactose-bd-like_sf"/>
</dbReference>
<evidence type="ECO:0000259" key="6">
    <source>
        <dbReference type="PROSITE" id="PS51760"/>
    </source>
</evidence>
<keyword evidence="5" id="KW-0624">Polysaccharide degradation</keyword>
<dbReference type="InterPro" id="IPR003305">
    <property type="entry name" value="CenC_carb-bd"/>
</dbReference>
<dbReference type="SMART" id="SM00633">
    <property type="entry name" value="Glyco_10"/>
    <property type="match status" value="1"/>
</dbReference>
<comment type="caution">
    <text evidence="7">The sequence shown here is derived from an EMBL/GenBank/DDBJ whole genome shotgun (WGS) entry which is preliminary data.</text>
</comment>
<dbReference type="Pfam" id="PF00331">
    <property type="entry name" value="Glyco_hydro_10"/>
    <property type="match status" value="1"/>
</dbReference>
<evidence type="ECO:0000313" key="7">
    <source>
        <dbReference type="EMBL" id="KAF5733211.1"/>
    </source>
</evidence>
<name>A0A7J7CGQ0_TRIWF</name>
<dbReference type="PROSITE" id="PS51760">
    <property type="entry name" value="GH10_2"/>
    <property type="match status" value="1"/>
</dbReference>
<gene>
    <name evidence="7" type="ORF">HS088_TW17G00751</name>
</gene>
<evidence type="ECO:0000256" key="3">
    <source>
        <dbReference type="ARBA" id="ARBA00022801"/>
    </source>
</evidence>
<dbReference type="Pfam" id="PF02018">
    <property type="entry name" value="CBM_4_9"/>
    <property type="match status" value="1"/>
</dbReference>
<dbReference type="GO" id="GO:0031176">
    <property type="term" value="F:endo-1,4-beta-xylanase activity"/>
    <property type="evidence" value="ECO:0007669"/>
    <property type="project" value="UniProtKB-ARBA"/>
</dbReference>
<evidence type="ECO:0000256" key="4">
    <source>
        <dbReference type="ARBA" id="ARBA00023277"/>
    </source>
</evidence>
<organism evidence="7 8">
    <name type="scientific">Tripterygium wilfordii</name>
    <name type="common">Thunder God vine</name>
    <dbReference type="NCBI Taxonomy" id="458696"/>
    <lineage>
        <taxon>Eukaryota</taxon>
        <taxon>Viridiplantae</taxon>
        <taxon>Streptophyta</taxon>
        <taxon>Embryophyta</taxon>
        <taxon>Tracheophyta</taxon>
        <taxon>Spermatophyta</taxon>
        <taxon>Magnoliopsida</taxon>
        <taxon>eudicotyledons</taxon>
        <taxon>Gunneridae</taxon>
        <taxon>Pentapetalae</taxon>
        <taxon>rosids</taxon>
        <taxon>fabids</taxon>
        <taxon>Celastrales</taxon>
        <taxon>Celastraceae</taxon>
        <taxon>Tripterygium</taxon>
    </lineage>
</organism>
<dbReference type="InterPro" id="IPR001000">
    <property type="entry name" value="GH10_dom"/>
</dbReference>
<dbReference type="Gene3D" id="3.20.20.80">
    <property type="entry name" value="Glycosidases"/>
    <property type="match status" value="1"/>
</dbReference>
<evidence type="ECO:0000256" key="2">
    <source>
        <dbReference type="ARBA" id="ARBA00022737"/>
    </source>
</evidence>
<sequence length="551" mass="61914">MFDYILLNQCVVQPGRTHYGGGIIVNPEFNHGIEGWTTFGQGVIKEGMSEEGNRFVVAHRRTRSLDGISQKVVLEEGMLYSFSAWIQLSDGSDTVAVVFRTSHGDLIHGGKAAAKQGCWSLLKGGLVANFSGTVDILIQSKNTTGDIWIDNVSLQPFTKQQWRSHQAKSIDKVRRAKFRFKVTTNANKTVVEGAVISINHVESGFPFGCGMNYHILQSTAYQDWFALRFKFATFTNEMKWYTTEKVQGHENYTLADAMLSFAKLNGISVRGHNIFWDNPKQQPGWVKDLSPEELRIAAEKRILSVVKRYSGQLIAWDVMNENLHFHFFEDKLGENASAFYYYTAHQLDPNTTMFINEYNTIEHSKDETAHAVNYMNKLENILAFPGNKDLPIGIGLQGHFGAGEPNLAYMRSALDILGSTGYPIWLTEVDIDKCPNQAKYLEDILWEGYTHPAVKGIIIFAGPEYAGFNVTTLADRDFKNTEAGDVVDKLIREWKTENLQFKADNTGSSEISLFHGEYNVTAKHPVTDSSTSQKIKVTQNISGKTVHIHID</sequence>
<dbReference type="SUPFAM" id="SSF51445">
    <property type="entry name" value="(Trans)glycosidases"/>
    <property type="match status" value="1"/>
</dbReference>
<feature type="domain" description="GH10" evidence="6">
    <location>
        <begin position="192"/>
        <end position="490"/>
    </location>
</feature>
<dbReference type="SUPFAM" id="SSF49785">
    <property type="entry name" value="Galactose-binding domain-like"/>
    <property type="match status" value="1"/>
</dbReference>
<dbReference type="FunCoup" id="A0A7J7CGQ0">
    <property type="interactions" value="4"/>
</dbReference>
<dbReference type="InterPro" id="IPR017853">
    <property type="entry name" value="GH"/>
</dbReference>
<protein>
    <recommendedName>
        <fullName evidence="6">GH10 domain-containing protein</fullName>
    </recommendedName>
</protein>
<dbReference type="Proteomes" id="UP000593562">
    <property type="component" value="Unassembled WGS sequence"/>
</dbReference>
<proteinExistence type="inferred from homology"/>
<dbReference type="InParanoid" id="A0A7J7CGQ0"/>
<keyword evidence="2" id="KW-0677">Repeat</keyword>
<dbReference type="AlphaFoldDB" id="A0A7J7CGQ0"/>
<dbReference type="InterPro" id="IPR044846">
    <property type="entry name" value="GH10"/>
</dbReference>
<comment type="similarity">
    <text evidence="1">Belongs to the glycosyl hydrolase 10 (cellulase F) family.</text>
</comment>
<dbReference type="GO" id="GO:0000272">
    <property type="term" value="P:polysaccharide catabolic process"/>
    <property type="evidence" value="ECO:0007669"/>
    <property type="project" value="UniProtKB-KW"/>
</dbReference>
<keyword evidence="4" id="KW-0119">Carbohydrate metabolism</keyword>
<evidence type="ECO:0000313" key="8">
    <source>
        <dbReference type="Proteomes" id="UP000593562"/>
    </source>
</evidence>
<accession>A0A7J7CGQ0</accession>